<name>S5M8L3_9CAUD</name>
<dbReference type="KEGG" id="vg:26642309"/>
<gene>
    <name evidence="1" type="ORF">JL_191</name>
</gene>
<evidence type="ECO:0000313" key="2">
    <source>
        <dbReference type="Proteomes" id="UP000015092"/>
    </source>
</evidence>
<dbReference type="GeneID" id="26642309"/>
<protein>
    <recommendedName>
        <fullName evidence="3">DUF4926 domain-containing protein</fullName>
    </recommendedName>
</protein>
<sequence length="86" mass="9584">MPEMYVMFKPGSVMLCTKEINFGSAVIPEGTTGIVETVSLDNGGGRHYTVYFALVLMDGDREEEEVPYIPTEERMGHLGIRMIQTP</sequence>
<proteinExistence type="predicted"/>
<accession>S5M8L3</accession>
<evidence type="ECO:0000313" key="1">
    <source>
        <dbReference type="EMBL" id="AGR46858.1"/>
    </source>
</evidence>
<dbReference type="OrthoDB" id="38636at10239"/>
<reference evidence="1 2" key="1">
    <citation type="journal article" date="2014" name="Genome Announc.">
        <title>Genome Sequences of Three Novel Bacillus cereus Bacteriophages.</title>
        <authorList>
            <person name="Grose J.H."/>
            <person name="Jensen J.D."/>
            <person name="Merrill B.D."/>
            <person name="Fisher J.N."/>
            <person name="Burnett S.H."/>
            <person name="Breakwell D.P."/>
        </authorList>
    </citation>
    <scope>NUCLEOTIDE SEQUENCE [LARGE SCALE GENOMIC DNA]</scope>
</reference>
<dbReference type="EMBL" id="KC595512">
    <property type="protein sequence ID" value="AGR46858.1"/>
    <property type="molecule type" value="Genomic_DNA"/>
</dbReference>
<organism evidence="1 2">
    <name type="scientific">Bacillus phage JL</name>
    <dbReference type="NCBI Taxonomy" id="1296655"/>
    <lineage>
        <taxon>Viruses</taxon>
        <taxon>Duplodnaviria</taxon>
        <taxon>Heunggongvirae</taxon>
        <taxon>Uroviricota</taxon>
        <taxon>Caudoviricetes</taxon>
        <taxon>Herelleviridae</taxon>
        <taxon>Spounavirinae</taxon>
        <taxon>Siminovitchvirus</taxon>
        <taxon>Siminovitchvirus JL</taxon>
    </lineage>
</organism>
<keyword evidence="2" id="KW-1185">Reference proteome</keyword>
<dbReference type="Proteomes" id="UP000015092">
    <property type="component" value="Segment"/>
</dbReference>
<evidence type="ECO:0008006" key="3">
    <source>
        <dbReference type="Google" id="ProtNLM"/>
    </source>
</evidence>
<dbReference type="RefSeq" id="YP_009215967.1">
    <property type="nucleotide sequence ID" value="NC_028982.1"/>
</dbReference>